<keyword evidence="2 4" id="KW-0436">Ligase</keyword>
<dbReference type="InterPro" id="IPR000873">
    <property type="entry name" value="AMP-dep_synth/lig_dom"/>
</dbReference>
<dbReference type="AlphaFoldDB" id="A0A934WTR0"/>
<name>A0A934WTR0_9FIRM</name>
<protein>
    <submittedName>
        <fullName evidence="4">Acyl--CoA ligase</fullName>
    </submittedName>
</protein>
<evidence type="ECO:0000256" key="2">
    <source>
        <dbReference type="ARBA" id="ARBA00022598"/>
    </source>
</evidence>
<evidence type="ECO:0000256" key="1">
    <source>
        <dbReference type="ARBA" id="ARBA00006432"/>
    </source>
</evidence>
<comment type="similarity">
    <text evidence="1">Belongs to the ATP-dependent AMP-binding enzyme family.</text>
</comment>
<dbReference type="Proteomes" id="UP000633365">
    <property type="component" value="Unassembled WGS sequence"/>
</dbReference>
<dbReference type="EMBL" id="JAEQMG010000149">
    <property type="protein sequence ID" value="MBK6089754.1"/>
    <property type="molecule type" value="Genomic_DNA"/>
</dbReference>
<dbReference type="SUPFAM" id="SSF56801">
    <property type="entry name" value="Acetyl-CoA synthetase-like"/>
    <property type="match status" value="1"/>
</dbReference>
<dbReference type="InterPro" id="IPR045851">
    <property type="entry name" value="AMP-bd_C_sf"/>
</dbReference>
<dbReference type="Pfam" id="PF00501">
    <property type="entry name" value="AMP-binding"/>
    <property type="match status" value="1"/>
</dbReference>
<evidence type="ECO:0000259" key="3">
    <source>
        <dbReference type="Pfam" id="PF00501"/>
    </source>
</evidence>
<dbReference type="Gene3D" id="3.40.50.12780">
    <property type="entry name" value="N-terminal domain of ligase-like"/>
    <property type="match status" value="1"/>
</dbReference>
<gene>
    <name evidence="4" type="ORF">JKK62_14075</name>
</gene>
<keyword evidence="5" id="KW-1185">Reference proteome</keyword>
<feature type="domain" description="AMP-dependent synthetase/ligase" evidence="3">
    <location>
        <begin position="33"/>
        <end position="362"/>
    </location>
</feature>
<organism evidence="4 5">
    <name type="scientific">Ruminococcus difficilis</name>
    <dbReference type="NCBI Taxonomy" id="2763069"/>
    <lineage>
        <taxon>Bacteria</taxon>
        <taxon>Bacillati</taxon>
        <taxon>Bacillota</taxon>
        <taxon>Clostridia</taxon>
        <taxon>Eubacteriales</taxon>
        <taxon>Oscillospiraceae</taxon>
        <taxon>Ruminococcus</taxon>
    </lineage>
</organism>
<dbReference type="PANTHER" id="PTHR43201">
    <property type="entry name" value="ACYL-COA SYNTHETASE"/>
    <property type="match status" value="1"/>
</dbReference>
<dbReference type="InterPro" id="IPR020845">
    <property type="entry name" value="AMP-binding_CS"/>
</dbReference>
<sequence>MFSPTKEIFKQYTDPEQFDRIVDKDSVSEMWRDSVTAYPDVVAIEDDGKRYTYADIEADVSRLRTVIKSDDDKSLRVGVYCPNSYDFVRAFLAVTTLGYTAVILPAQLDQMTVFGCTMKYALDAIIYHPSLSENTAIVASKRPDVALISSDTQGNTMSEMVFPSGDTPCVIMFTGGTTGKSKGALLSNAAVMQGTVNGCYGYQDVFNQRYLLILPLSHVFGLIRNLTTSLYTGSTLFICRNNKDMFRDIAMFRPTILVAVPALAEMALNLSKKFKKNMLGDSLKAIICGAAPVPPYLIKEYKKEFDIMLLPGYGLTESANLVSGNPAYLTKPESVGLMYPNQEYKIVDGELLLKGRNMMSGYVGEEEDGVYDKDGFFRTGDLVRIDEEGFLYITGRIKEIIVLPSGENISPAELEVKFLELSLIQDAQVYEDVTENGVHILALEVVPRMPEIARLGIENVGQHLTVELEKINNTLPTFQRVSRIIIRDSDFERTPSMKIKRYKKC</sequence>
<proteinExistence type="inferred from homology"/>
<accession>A0A934WTR0</accession>
<dbReference type="GO" id="GO:0006631">
    <property type="term" value="P:fatty acid metabolic process"/>
    <property type="evidence" value="ECO:0007669"/>
    <property type="project" value="TreeGrafter"/>
</dbReference>
<comment type="caution">
    <text evidence="4">The sequence shown here is derived from an EMBL/GenBank/DDBJ whole genome shotgun (WGS) entry which is preliminary data.</text>
</comment>
<dbReference type="PANTHER" id="PTHR43201:SF5">
    <property type="entry name" value="MEDIUM-CHAIN ACYL-COA LIGASE ACSF2, MITOCHONDRIAL"/>
    <property type="match status" value="1"/>
</dbReference>
<dbReference type="RefSeq" id="WP_201428461.1">
    <property type="nucleotide sequence ID" value="NZ_JAEQMG010000149.1"/>
</dbReference>
<dbReference type="InterPro" id="IPR042099">
    <property type="entry name" value="ANL_N_sf"/>
</dbReference>
<dbReference type="GO" id="GO:0031956">
    <property type="term" value="F:medium-chain fatty acid-CoA ligase activity"/>
    <property type="evidence" value="ECO:0007669"/>
    <property type="project" value="TreeGrafter"/>
</dbReference>
<evidence type="ECO:0000313" key="5">
    <source>
        <dbReference type="Proteomes" id="UP000633365"/>
    </source>
</evidence>
<reference evidence="4" key="1">
    <citation type="submission" date="2021-01" db="EMBL/GenBank/DDBJ databases">
        <title>Genome public.</title>
        <authorList>
            <person name="Liu C."/>
            <person name="Sun Q."/>
        </authorList>
    </citation>
    <scope>NUCLEOTIDE SEQUENCE</scope>
    <source>
        <strain evidence="4">M6</strain>
    </source>
</reference>
<dbReference type="PROSITE" id="PS00455">
    <property type="entry name" value="AMP_BINDING"/>
    <property type="match status" value="1"/>
</dbReference>
<evidence type="ECO:0000313" key="4">
    <source>
        <dbReference type="EMBL" id="MBK6089754.1"/>
    </source>
</evidence>
<dbReference type="Gene3D" id="3.30.300.30">
    <property type="match status" value="1"/>
</dbReference>